<gene>
    <name evidence="2" type="ORF">LMG28140_06651</name>
</gene>
<keyword evidence="3" id="KW-1185">Reference proteome</keyword>
<dbReference type="NCBIfam" id="TIGR02118">
    <property type="entry name" value="EthD family reductase"/>
    <property type="match status" value="1"/>
</dbReference>
<dbReference type="InterPro" id="IPR009799">
    <property type="entry name" value="EthD_dom"/>
</dbReference>
<evidence type="ECO:0000313" key="2">
    <source>
        <dbReference type="EMBL" id="CAD6559532.1"/>
    </source>
</evidence>
<dbReference type="InterPro" id="IPR011008">
    <property type="entry name" value="Dimeric_a/b-barrel"/>
</dbReference>
<comment type="caution">
    <text evidence="2">The sequence shown here is derived from an EMBL/GenBank/DDBJ whole genome shotgun (WGS) entry which is preliminary data.</text>
</comment>
<dbReference type="PANTHER" id="PTHR40260">
    <property type="entry name" value="BLR8190 PROTEIN"/>
    <property type="match status" value="1"/>
</dbReference>
<reference evidence="2 3" key="1">
    <citation type="submission" date="2020-10" db="EMBL/GenBank/DDBJ databases">
        <authorList>
            <person name="Peeters C."/>
        </authorList>
    </citation>
    <scope>NUCLEOTIDE SEQUENCE [LARGE SCALE GENOMIC DNA]</scope>
    <source>
        <strain evidence="2 3">LMG 28140</strain>
    </source>
</reference>
<dbReference type="SUPFAM" id="SSF54909">
    <property type="entry name" value="Dimeric alpha+beta barrel"/>
    <property type="match status" value="1"/>
</dbReference>
<feature type="domain" description="EthD" evidence="1">
    <location>
        <begin position="24"/>
        <end position="95"/>
    </location>
</feature>
<protein>
    <recommendedName>
        <fullName evidence="1">EthD domain-containing protein</fullName>
    </recommendedName>
</protein>
<evidence type="ECO:0000313" key="3">
    <source>
        <dbReference type="Proteomes" id="UP000598032"/>
    </source>
</evidence>
<name>A0ABN7IDB2_9BURK</name>
<dbReference type="PANTHER" id="PTHR40260:SF2">
    <property type="entry name" value="BLR8190 PROTEIN"/>
    <property type="match status" value="1"/>
</dbReference>
<sequence length="106" mass="11507">MTRTQDVPVTIYVTYEGAAGAAFDRAYYVEHHLPLVMHHWAQYGLVGVAAFFPAVEQAGTLAICECRFRNAASVDAAFGSPEARAVMADVPHFTDIAPIRVRAVAL</sequence>
<dbReference type="Proteomes" id="UP000598032">
    <property type="component" value="Unassembled WGS sequence"/>
</dbReference>
<proteinExistence type="predicted"/>
<dbReference type="EMBL" id="CAJHCP010000025">
    <property type="protein sequence ID" value="CAD6559532.1"/>
    <property type="molecule type" value="Genomic_DNA"/>
</dbReference>
<dbReference type="Gene3D" id="3.30.70.100">
    <property type="match status" value="1"/>
</dbReference>
<evidence type="ECO:0000259" key="1">
    <source>
        <dbReference type="Pfam" id="PF07110"/>
    </source>
</evidence>
<accession>A0ABN7IDB2</accession>
<dbReference type="RefSeq" id="WP_201646476.1">
    <property type="nucleotide sequence ID" value="NZ_CAJHCP010000025.1"/>
</dbReference>
<dbReference type="Pfam" id="PF07110">
    <property type="entry name" value="EthD"/>
    <property type="match status" value="1"/>
</dbReference>
<organism evidence="2 3">
    <name type="scientific">Paraburkholderia metrosideri</name>
    <dbReference type="NCBI Taxonomy" id="580937"/>
    <lineage>
        <taxon>Bacteria</taxon>
        <taxon>Pseudomonadati</taxon>
        <taxon>Pseudomonadota</taxon>
        <taxon>Betaproteobacteria</taxon>
        <taxon>Burkholderiales</taxon>
        <taxon>Burkholderiaceae</taxon>
        <taxon>Paraburkholderia</taxon>
    </lineage>
</organism>